<evidence type="ECO:0000259" key="3">
    <source>
        <dbReference type="Pfam" id="PF01243"/>
    </source>
</evidence>
<dbReference type="Gene3D" id="2.30.110.10">
    <property type="entry name" value="Electron Transport, Fmn-binding Protein, Chain A"/>
    <property type="match status" value="1"/>
</dbReference>
<keyword evidence="1" id="KW-0560">Oxidoreductase</keyword>
<dbReference type="InterPro" id="IPR012349">
    <property type="entry name" value="Split_barrel_FMN-bd"/>
</dbReference>
<dbReference type="KEGG" id="cak:Caul_2456"/>
<dbReference type="PANTHER" id="PTHR35176">
    <property type="entry name" value="HEME OXYGENASE HI_0854-RELATED"/>
    <property type="match status" value="1"/>
</dbReference>
<evidence type="ECO:0000256" key="1">
    <source>
        <dbReference type="ARBA" id="ARBA00023002"/>
    </source>
</evidence>
<evidence type="ECO:0000313" key="4">
    <source>
        <dbReference type="EMBL" id="ABZ71583.1"/>
    </source>
</evidence>
<dbReference type="GO" id="GO:0005829">
    <property type="term" value="C:cytosol"/>
    <property type="evidence" value="ECO:0007669"/>
    <property type="project" value="TreeGrafter"/>
</dbReference>
<dbReference type="AlphaFoldDB" id="B0SVW5"/>
<dbReference type="EMBL" id="CP000927">
    <property type="protein sequence ID" value="ABZ71583.1"/>
    <property type="molecule type" value="Genomic_DNA"/>
</dbReference>
<accession>B0SVW5</accession>
<feature type="domain" description="Pyridoxamine 5'-phosphate oxidase N-terminal" evidence="3">
    <location>
        <begin position="21"/>
        <end position="145"/>
    </location>
</feature>
<sequence length="171" mass="18639">MAEDQILPPAEPPRSPGSPEAKVSAILARHHLMSVATLRPDGWPQATLVNYLADGLTLYFLVAQDSQKHANIAADPRVSIAIGGDADGAPQGLSLAGRASVIDDPLWVEALNRRIWGTPEFARFDPHPSGHAVALLRFTPQWVSLIDYGSPPGRVQLFAVRQDWRLDPVER</sequence>
<dbReference type="eggNOG" id="COG0748">
    <property type="taxonomic scope" value="Bacteria"/>
</dbReference>
<feature type="region of interest" description="Disordered" evidence="2">
    <location>
        <begin position="1"/>
        <end position="20"/>
    </location>
</feature>
<dbReference type="STRING" id="366602.Caul_2456"/>
<dbReference type="GO" id="GO:0070967">
    <property type="term" value="F:coenzyme F420 binding"/>
    <property type="evidence" value="ECO:0007669"/>
    <property type="project" value="TreeGrafter"/>
</dbReference>
<dbReference type="InterPro" id="IPR052019">
    <property type="entry name" value="F420H2_bilvrd_red/Heme_oxyg"/>
</dbReference>
<proteinExistence type="predicted"/>
<dbReference type="GO" id="GO:0016627">
    <property type="term" value="F:oxidoreductase activity, acting on the CH-CH group of donors"/>
    <property type="evidence" value="ECO:0007669"/>
    <property type="project" value="TreeGrafter"/>
</dbReference>
<dbReference type="InterPro" id="IPR011576">
    <property type="entry name" value="Pyridox_Oxase_N"/>
</dbReference>
<dbReference type="Pfam" id="PF01243">
    <property type="entry name" value="PNPOx_N"/>
    <property type="match status" value="1"/>
</dbReference>
<name>B0SVW5_CAUSK</name>
<evidence type="ECO:0000256" key="2">
    <source>
        <dbReference type="SAM" id="MobiDB-lite"/>
    </source>
</evidence>
<organism evidence="4">
    <name type="scientific">Caulobacter sp. (strain K31)</name>
    <dbReference type="NCBI Taxonomy" id="366602"/>
    <lineage>
        <taxon>Bacteria</taxon>
        <taxon>Pseudomonadati</taxon>
        <taxon>Pseudomonadota</taxon>
        <taxon>Alphaproteobacteria</taxon>
        <taxon>Caulobacterales</taxon>
        <taxon>Caulobacteraceae</taxon>
        <taxon>Caulobacter</taxon>
    </lineage>
</organism>
<dbReference type="PANTHER" id="PTHR35176:SF6">
    <property type="entry name" value="HEME OXYGENASE HI_0854-RELATED"/>
    <property type="match status" value="1"/>
</dbReference>
<dbReference type="HOGENOM" id="CLU_105087_1_1_5"/>
<protein>
    <submittedName>
        <fullName evidence="4">Pyridoxamine 5'-phosphate oxidase-related FMN-binding</fullName>
    </submittedName>
</protein>
<reference evidence="4" key="1">
    <citation type="submission" date="2008-01" db="EMBL/GenBank/DDBJ databases">
        <title>Complete sequence of chromosome of Caulobacter sp. K31.</title>
        <authorList>
            <consortium name="US DOE Joint Genome Institute"/>
            <person name="Copeland A."/>
            <person name="Lucas S."/>
            <person name="Lapidus A."/>
            <person name="Barry K."/>
            <person name="Glavina del Rio T."/>
            <person name="Dalin E."/>
            <person name="Tice H."/>
            <person name="Pitluck S."/>
            <person name="Bruce D."/>
            <person name="Goodwin L."/>
            <person name="Thompson L.S."/>
            <person name="Brettin T."/>
            <person name="Detter J.C."/>
            <person name="Han C."/>
            <person name="Schmutz J."/>
            <person name="Larimer F."/>
            <person name="Land M."/>
            <person name="Hauser L."/>
            <person name="Kyrpides N."/>
            <person name="Kim E."/>
            <person name="Stephens C."/>
            <person name="Richardson P."/>
        </authorList>
    </citation>
    <scope>NUCLEOTIDE SEQUENCE [LARGE SCALE GENOMIC DNA]</scope>
    <source>
        <strain evidence="4">K31</strain>
    </source>
</reference>
<gene>
    <name evidence="4" type="ordered locus">Caul_2456</name>
</gene>
<dbReference type="OrthoDB" id="3693562at2"/>
<dbReference type="SUPFAM" id="SSF50475">
    <property type="entry name" value="FMN-binding split barrel"/>
    <property type="match status" value="1"/>
</dbReference>